<protein>
    <recommendedName>
        <fullName evidence="5">DUF4083 domain-containing protein</fullName>
    </recommendedName>
</protein>
<sequence>MEFNWMTTLATAFNLALLVSIVIGLYCAVRGYKNFLNRNRELERKVDLILSKMDQENQK</sequence>
<gene>
    <name evidence="3" type="ORF">JYB65_00595</name>
</gene>
<feature type="coiled-coil region" evidence="1">
    <location>
        <begin position="32"/>
        <end position="59"/>
    </location>
</feature>
<keyword evidence="2" id="KW-1133">Transmembrane helix</keyword>
<feature type="transmembrane region" description="Helical" evidence="2">
    <location>
        <begin position="6"/>
        <end position="29"/>
    </location>
</feature>
<proteinExistence type="predicted"/>
<keyword evidence="4" id="KW-1185">Reference proteome</keyword>
<evidence type="ECO:0008006" key="5">
    <source>
        <dbReference type="Google" id="ProtNLM"/>
    </source>
</evidence>
<keyword evidence="2" id="KW-0812">Transmembrane</keyword>
<name>A0A939D6X6_CLOAM</name>
<accession>A0A939D6X6</accession>
<dbReference type="Proteomes" id="UP000664545">
    <property type="component" value="Unassembled WGS sequence"/>
</dbReference>
<dbReference type="AlphaFoldDB" id="A0A939D6X6"/>
<evidence type="ECO:0000313" key="3">
    <source>
        <dbReference type="EMBL" id="MBN7771858.1"/>
    </source>
</evidence>
<dbReference type="EMBL" id="JAFJZZ010000001">
    <property type="protein sequence ID" value="MBN7771858.1"/>
    <property type="molecule type" value="Genomic_DNA"/>
</dbReference>
<evidence type="ECO:0000256" key="2">
    <source>
        <dbReference type="SAM" id="Phobius"/>
    </source>
</evidence>
<dbReference type="RefSeq" id="WP_206580648.1">
    <property type="nucleotide sequence ID" value="NZ_JAFJZZ010000001.1"/>
</dbReference>
<comment type="caution">
    <text evidence="3">The sequence shown here is derived from an EMBL/GenBank/DDBJ whole genome shotgun (WGS) entry which is preliminary data.</text>
</comment>
<evidence type="ECO:0000313" key="4">
    <source>
        <dbReference type="Proteomes" id="UP000664545"/>
    </source>
</evidence>
<keyword evidence="2" id="KW-0472">Membrane</keyword>
<reference evidence="3" key="1">
    <citation type="submission" date="2021-02" db="EMBL/GenBank/DDBJ databases">
        <title>Abyssanaerobacter marinus gen.nov., sp., nov, anaerobic bacterium isolated from the Onnuri vent field of Indian Ocean and suggestion of Mogibacteriaceae fam. nov., and proposal of reclassification of ambiguous this family's genus member.</title>
        <authorList>
            <person name="Kim Y.J."/>
            <person name="Yang J.-A."/>
        </authorList>
    </citation>
    <scope>NUCLEOTIDE SEQUENCE</scope>
    <source>
        <strain evidence="3">DSM 2634</strain>
    </source>
</reference>
<evidence type="ECO:0000256" key="1">
    <source>
        <dbReference type="SAM" id="Coils"/>
    </source>
</evidence>
<organism evidence="3 4">
    <name type="scientific">Clostridium aminobutyricum</name>
    <dbReference type="NCBI Taxonomy" id="33953"/>
    <lineage>
        <taxon>Bacteria</taxon>
        <taxon>Bacillati</taxon>
        <taxon>Bacillota</taxon>
        <taxon>Clostridia</taxon>
        <taxon>Eubacteriales</taxon>
        <taxon>Clostridiaceae</taxon>
        <taxon>Clostridium</taxon>
    </lineage>
</organism>
<keyword evidence="1" id="KW-0175">Coiled coil</keyword>